<feature type="domain" description="Ice-binding protein C-terminal" evidence="2">
    <location>
        <begin position="205"/>
        <end position="228"/>
    </location>
</feature>
<dbReference type="NCBIfam" id="TIGR02595">
    <property type="entry name" value="PEP_CTERM"/>
    <property type="match status" value="1"/>
</dbReference>
<dbReference type="Pfam" id="PF07589">
    <property type="entry name" value="PEP-CTERM"/>
    <property type="match status" value="1"/>
</dbReference>
<dbReference type="AlphaFoldDB" id="A0A9X2FFQ6"/>
<dbReference type="Proteomes" id="UP001155241">
    <property type="component" value="Unassembled WGS sequence"/>
</dbReference>
<feature type="signal peptide" evidence="1">
    <location>
        <begin position="1"/>
        <end position="27"/>
    </location>
</feature>
<accession>A0A9X2FFQ6</accession>
<sequence>MRLSRSVLSLTVATFCTVLLIAGTTGAATIVLDDFEVDEGHFNVHPTFSGSTSGIEVTSTADLDNTMANSGSQSQLLTLIPSAAGSAFNVRHLSGGGSVGNNVALGNTGTIGYWLKTTTSGLTTRIGIDDSADSTERSNVVSVVDDGAWHFYGWDLADTSNWNAWVGDSNGEINGSGSIDAIWISSSAAPDSNVLVSLDDVVHIQVPEPASVTLVGLALVGLVGFARRK</sequence>
<organism evidence="3 4">
    <name type="scientific">Aeoliella straminimaris</name>
    <dbReference type="NCBI Taxonomy" id="2954799"/>
    <lineage>
        <taxon>Bacteria</taxon>
        <taxon>Pseudomonadati</taxon>
        <taxon>Planctomycetota</taxon>
        <taxon>Planctomycetia</taxon>
        <taxon>Pirellulales</taxon>
        <taxon>Lacipirellulaceae</taxon>
        <taxon>Aeoliella</taxon>
    </lineage>
</organism>
<proteinExistence type="predicted"/>
<comment type="caution">
    <text evidence="3">The sequence shown here is derived from an EMBL/GenBank/DDBJ whole genome shotgun (WGS) entry which is preliminary data.</text>
</comment>
<gene>
    <name evidence="3" type="ORF">NG895_13405</name>
</gene>
<evidence type="ECO:0000313" key="3">
    <source>
        <dbReference type="EMBL" id="MCO6044901.1"/>
    </source>
</evidence>
<evidence type="ECO:0000256" key="1">
    <source>
        <dbReference type="SAM" id="SignalP"/>
    </source>
</evidence>
<protein>
    <submittedName>
        <fullName evidence="3">PEP-CTERM sorting domain-containing protein</fullName>
    </submittedName>
</protein>
<keyword evidence="4" id="KW-1185">Reference proteome</keyword>
<dbReference type="RefSeq" id="WP_252853013.1">
    <property type="nucleotide sequence ID" value="NZ_JAMXLR010000043.1"/>
</dbReference>
<reference evidence="3" key="1">
    <citation type="submission" date="2022-06" db="EMBL/GenBank/DDBJ databases">
        <title>Aeoliella straminimaris, a novel planctomycete from sediments.</title>
        <authorList>
            <person name="Vitorino I.R."/>
            <person name="Lage O.M."/>
        </authorList>
    </citation>
    <scope>NUCLEOTIDE SEQUENCE</scope>
    <source>
        <strain evidence="3">ICT_H6.2</strain>
    </source>
</reference>
<evidence type="ECO:0000313" key="4">
    <source>
        <dbReference type="Proteomes" id="UP001155241"/>
    </source>
</evidence>
<name>A0A9X2FFQ6_9BACT</name>
<dbReference type="EMBL" id="JAMXLR010000043">
    <property type="protein sequence ID" value="MCO6044901.1"/>
    <property type="molecule type" value="Genomic_DNA"/>
</dbReference>
<dbReference type="InterPro" id="IPR013424">
    <property type="entry name" value="Ice-binding_C"/>
</dbReference>
<evidence type="ECO:0000259" key="2">
    <source>
        <dbReference type="Pfam" id="PF07589"/>
    </source>
</evidence>
<keyword evidence="1" id="KW-0732">Signal</keyword>
<feature type="chain" id="PRO_5040938565" evidence="1">
    <location>
        <begin position="28"/>
        <end position="229"/>
    </location>
</feature>